<keyword evidence="1" id="KW-1133">Transmembrane helix</keyword>
<evidence type="ECO:0000313" key="4">
    <source>
        <dbReference type="Proteomes" id="UP000266673"/>
    </source>
</evidence>
<reference evidence="3 4" key="1">
    <citation type="submission" date="2018-06" db="EMBL/GenBank/DDBJ databases">
        <title>Comparative genomics reveals the genomic features of Rhizophagus irregularis, R. cerebriforme, R. diaphanum and Gigaspora rosea, and their symbiotic lifestyle signature.</title>
        <authorList>
            <person name="Morin E."/>
            <person name="San Clemente H."/>
            <person name="Chen E.C.H."/>
            <person name="De La Providencia I."/>
            <person name="Hainaut M."/>
            <person name="Kuo A."/>
            <person name="Kohler A."/>
            <person name="Murat C."/>
            <person name="Tang N."/>
            <person name="Roy S."/>
            <person name="Loubradou J."/>
            <person name="Henrissat B."/>
            <person name="Grigoriev I.V."/>
            <person name="Corradi N."/>
            <person name="Roux C."/>
            <person name="Martin F.M."/>
        </authorList>
    </citation>
    <scope>NUCLEOTIDE SEQUENCE [LARGE SCALE GENOMIC DNA]</scope>
    <source>
        <strain evidence="3 4">DAOM 194757</strain>
    </source>
</reference>
<dbReference type="OrthoDB" id="10629811at2759"/>
<dbReference type="EMBL" id="QKWP01000440">
    <property type="protein sequence ID" value="RIB20020.1"/>
    <property type="molecule type" value="Genomic_DNA"/>
</dbReference>
<protein>
    <submittedName>
        <fullName evidence="3">Uncharacterized protein</fullName>
    </submittedName>
</protein>
<name>A0A397VC26_9GLOM</name>
<feature type="transmembrane region" description="Helical" evidence="1">
    <location>
        <begin position="111"/>
        <end position="129"/>
    </location>
</feature>
<keyword evidence="4" id="KW-1185">Reference proteome</keyword>
<keyword evidence="1" id="KW-0472">Membrane</keyword>
<evidence type="ECO:0000256" key="1">
    <source>
        <dbReference type="SAM" id="Phobius"/>
    </source>
</evidence>
<feature type="transmembrane region" description="Helical" evidence="1">
    <location>
        <begin position="29"/>
        <end position="52"/>
    </location>
</feature>
<dbReference type="Proteomes" id="UP000266673">
    <property type="component" value="Unassembled WGS sequence"/>
</dbReference>
<keyword evidence="2" id="KW-0732">Signal</keyword>
<gene>
    <name evidence="3" type="ORF">C2G38_1227056</name>
</gene>
<feature type="signal peptide" evidence="2">
    <location>
        <begin position="1"/>
        <end position="17"/>
    </location>
</feature>
<evidence type="ECO:0000313" key="3">
    <source>
        <dbReference type="EMBL" id="RIB20020.1"/>
    </source>
</evidence>
<feature type="transmembrane region" description="Helical" evidence="1">
    <location>
        <begin position="73"/>
        <end position="91"/>
    </location>
</feature>
<evidence type="ECO:0000256" key="2">
    <source>
        <dbReference type="SAM" id="SignalP"/>
    </source>
</evidence>
<accession>A0A397VC26</accession>
<dbReference type="AlphaFoldDB" id="A0A397VC26"/>
<keyword evidence="1" id="KW-0812">Transmembrane</keyword>
<sequence>MFRLVLIIPNFILSALFVAHNSNDAPELYLPSVLFLSVSLLVNFCIAINAIYKGIKNPVIVNNFKEWDKKHQSLVAILIILAVTDYGYLTILKDVPMFMKKYEQINIFNLFMHISGAAITWGAFLDIFFRNIPQIIIQVSVFIVII</sequence>
<organism evidence="3 4">
    <name type="scientific">Gigaspora rosea</name>
    <dbReference type="NCBI Taxonomy" id="44941"/>
    <lineage>
        <taxon>Eukaryota</taxon>
        <taxon>Fungi</taxon>
        <taxon>Fungi incertae sedis</taxon>
        <taxon>Mucoromycota</taxon>
        <taxon>Glomeromycotina</taxon>
        <taxon>Glomeromycetes</taxon>
        <taxon>Diversisporales</taxon>
        <taxon>Gigasporaceae</taxon>
        <taxon>Gigaspora</taxon>
    </lineage>
</organism>
<comment type="caution">
    <text evidence="3">The sequence shown here is derived from an EMBL/GenBank/DDBJ whole genome shotgun (WGS) entry which is preliminary data.</text>
</comment>
<proteinExistence type="predicted"/>
<feature type="chain" id="PRO_5017391592" evidence="2">
    <location>
        <begin position="18"/>
        <end position="146"/>
    </location>
</feature>
<dbReference type="STRING" id="44941.A0A397VC26"/>